<feature type="transmembrane region" description="Helical" evidence="2">
    <location>
        <begin position="99"/>
        <end position="117"/>
    </location>
</feature>
<feature type="transmembrane region" description="Helical" evidence="2">
    <location>
        <begin position="183"/>
        <end position="204"/>
    </location>
</feature>
<keyword evidence="2" id="KW-1133">Transmembrane helix</keyword>
<feature type="transmembrane region" description="Helical" evidence="2">
    <location>
        <begin position="123"/>
        <end position="143"/>
    </location>
</feature>
<feature type="compositionally biased region" description="Basic and acidic residues" evidence="1">
    <location>
        <begin position="12"/>
        <end position="24"/>
    </location>
</feature>
<dbReference type="Pfam" id="PF03729">
    <property type="entry name" value="DUF308"/>
    <property type="match status" value="3"/>
</dbReference>
<protein>
    <recommendedName>
        <fullName evidence="5">Integral membrane protein</fullName>
    </recommendedName>
</protein>
<evidence type="ECO:0000256" key="1">
    <source>
        <dbReference type="SAM" id="MobiDB-lite"/>
    </source>
</evidence>
<sequence>MTVPRGRASRTGPEHLSDGTGHRTDDDRGVLRVGLAASWTLVLSSALAALIPGIMVLAWPGGTLHVLAVLVGLSLLVAGALRFVAAFPLEERDERVPRLLVAVLLVLAGVMCLRHPLQTIAALSLIVGVVWLVTGMLTAYTAFSDRDLPHRAFVLGTAALGIVAGIVVLALPIESAVVLARLLGLWLVLLGLAELVVAFAWSAALRRAGAGGRSGGSAAA</sequence>
<name>A0ABP7K1S5_9ACTN</name>
<keyword evidence="4" id="KW-1185">Reference proteome</keyword>
<reference evidence="4" key="1">
    <citation type="journal article" date="2019" name="Int. J. Syst. Evol. Microbiol.">
        <title>The Global Catalogue of Microorganisms (GCM) 10K type strain sequencing project: providing services to taxonomists for standard genome sequencing and annotation.</title>
        <authorList>
            <consortium name="The Broad Institute Genomics Platform"/>
            <consortium name="The Broad Institute Genome Sequencing Center for Infectious Disease"/>
            <person name="Wu L."/>
            <person name="Ma J."/>
        </authorList>
    </citation>
    <scope>NUCLEOTIDE SEQUENCE [LARGE SCALE GENOMIC DNA]</scope>
    <source>
        <strain evidence="4">JCM 16578</strain>
    </source>
</reference>
<comment type="caution">
    <text evidence="3">The sequence shown here is derived from an EMBL/GenBank/DDBJ whole genome shotgun (WGS) entry which is preliminary data.</text>
</comment>
<dbReference type="PANTHER" id="PTHR34989">
    <property type="entry name" value="PROTEIN HDED"/>
    <property type="match status" value="1"/>
</dbReference>
<feature type="region of interest" description="Disordered" evidence="1">
    <location>
        <begin position="1"/>
        <end position="24"/>
    </location>
</feature>
<dbReference type="PANTHER" id="PTHR34989:SF1">
    <property type="entry name" value="PROTEIN HDED"/>
    <property type="match status" value="1"/>
</dbReference>
<evidence type="ECO:0000313" key="4">
    <source>
        <dbReference type="Proteomes" id="UP001501563"/>
    </source>
</evidence>
<gene>
    <name evidence="3" type="ORF">GCM10022207_27950</name>
</gene>
<dbReference type="InterPro" id="IPR052712">
    <property type="entry name" value="Acid_resist_chaperone_HdeD"/>
</dbReference>
<keyword evidence="2" id="KW-0472">Membrane</keyword>
<organism evidence="3 4">
    <name type="scientific">Streptomyces lannensis</name>
    <dbReference type="NCBI Taxonomy" id="766498"/>
    <lineage>
        <taxon>Bacteria</taxon>
        <taxon>Bacillati</taxon>
        <taxon>Actinomycetota</taxon>
        <taxon>Actinomycetes</taxon>
        <taxon>Kitasatosporales</taxon>
        <taxon>Streptomycetaceae</taxon>
        <taxon>Streptomyces</taxon>
    </lineage>
</organism>
<evidence type="ECO:0000313" key="3">
    <source>
        <dbReference type="EMBL" id="GAA3862602.1"/>
    </source>
</evidence>
<accession>A0ABP7K1S5</accession>
<dbReference type="RefSeq" id="WP_345548236.1">
    <property type="nucleotide sequence ID" value="NZ_BAAAZA010000006.1"/>
</dbReference>
<evidence type="ECO:0008006" key="5">
    <source>
        <dbReference type="Google" id="ProtNLM"/>
    </source>
</evidence>
<dbReference type="InterPro" id="IPR005325">
    <property type="entry name" value="DUF308_memb"/>
</dbReference>
<feature type="transmembrane region" description="Helical" evidence="2">
    <location>
        <begin position="33"/>
        <end position="59"/>
    </location>
</feature>
<keyword evidence="2" id="KW-0812">Transmembrane</keyword>
<feature type="transmembrane region" description="Helical" evidence="2">
    <location>
        <begin position="152"/>
        <end position="171"/>
    </location>
</feature>
<feature type="transmembrane region" description="Helical" evidence="2">
    <location>
        <begin position="65"/>
        <end position="87"/>
    </location>
</feature>
<proteinExistence type="predicted"/>
<evidence type="ECO:0000256" key="2">
    <source>
        <dbReference type="SAM" id="Phobius"/>
    </source>
</evidence>
<dbReference type="EMBL" id="BAAAZA010000006">
    <property type="protein sequence ID" value="GAA3862602.1"/>
    <property type="molecule type" value="Genomic_DNA"/>
</dbReference>
<dbReference type="Proteomes" id="UP001501563">
    <property type="component" value="Unassembled WGS sequence"/>
</dbReference>